<dbReference type="OrthoDB" id="7164576at2"/>
<dbReference type="KEGG" id="ech:ECH_0525"/>
<name>Q2GGU3_EHRCR</name>
<dbReference type="eggNOG" id="COG3064">
    <property type="taxonomic scope" value="Bacteria"/>
</dbReference>
<dbReference type="STRING" id="205920.ECH_0525"/>
<dbReference type="AlphaFoldDB" id="Q2GGU3"/>
<evidence type="ECO:0000313" key="1">
    <source>
        <dbReference type="EMBL" id="ABD44796.1"/>
    </source>
</evidence>
<gene>
    <name evidence="1" type="ordered locus">ECH_0525</name>
</gene>
<organism evidence="1 2">
    <name type="scientific">Ehrlichia chaffeensis (strain ATCC CRL-10679 / Arkansas)</name>
    <dbReference type="NCBI Taxonomy" id="205920"/>
    <lineage>
        <taxon>Bacteria</taxon>
        <taxon>Pseudomonadati</taxon>
        <taxon>Pseudomonadota</taxon>
        <taxon>Alphaproteobacteria</taxon>
        <taxon>Rickettsiales</taxon>
        <taxon>Anaplasmataceae</taxon>
        <taxon>Ehrlichia</taxon>
    </lineage>
</organism>
<dbReference type="SUPFAM" id="SSF56935">
    <property type="entry name" value="Porins"/>
    <property type="match status" value="2"/>
</dbReference>
<protein>
    <submittedName>
        <fullName evidence="1">Conserved domain protein</fullName>
    </submittedName>
</protein>
<sequence length="666" mass="74062">MKFTLVASALASFFVLYGNILFSADMLGDVGIFNPNDGNNKQSNGINGKNLFKTKDSGNGEYDRSSKVGRALVSGQAISYMWASSDEKKSFYDISGSADDWGMNCDAILRLGAEIKSNDSGVKYGADFQIAIPHVQGKNFEKKAALNRGSRIFASTPYGDFSMGYQEGVESMMKIDSSNIVAGDESSSWTQHLRGVLSEKKNALGYTMYPFLFSAGLYSENVFRNNDNMTSTVDGSKDFINNLPFRISYQSPNFMGLRFGFSYSPLGYKFQHFGRTLDIYSVKANKVVNQLPTFEVKLPSATVNLSELVKKLGTAKLDAELELSKQQELDKNALHIKFKDKEEGYLPCKGKIELLGVPGAGVSSHDPIEFGIEVDSIEEVKIPISQIELKNLTITLPDLEKFDSNLPVIQKGDTQVTKKGERESIVTKRSKNKSDQVFFGAKYEHILSGSIAYSYDLSNGFKFSTSLVGEYAHPRLHFNTQNYDIYPENYNLQGISIGSLLSYSNVSFAIAYGYLGHSGFAKHYILHKKTARNGESNAIYTMCERSNTYYWDIAFGYQYKSSNISVTYFKSNRSSNILQDISLGVEYHLLKEQSKMKCKLFGNYHHYKFSEITIAVDNVRYDDGYDNSAKPGISPVIGTGLDKSNVIRNASNGSGNIFLVGAKLEF</sequence>
<dbReference type="HOGENOM" id="CLU_026149_0_0_5"/>
<dbReference type="Proteomes" id="UP000008320">
    <property type="component" value="Chromosome"/>
</dbReference>
<evidence type="ECO:0000313" key="2">
    <source>
        <dbReference type="Proteomes" id="UP000008320"/>
    </source>
</evidence>
<reference evidence="1 2" key="1">
    <citation type="journal article" date="2006" name="PLoS Genet.">
        <title>Comparative genomics of emerging human ehrlichiosis agents.</title>
        <authorList>
            <person name="Dunning Hotopp J.C."/>
            <person name="Lin M."/>
            <person name="Madupu R."/>
            <person name="Crabtree J."/>
            <person name="Angiuoli S.V."/>
            <person name="Eisen J.A."/>
            <person name="Seshadri R."/>
            <person name="Ren Q."/>
            <person name="Wu M."/>
            <person name="Utterback T.R."/>
            <person name="Smith S."/>
            <person name="Lewis M."/>
            <person name="Khouri H."/>
            <person name="Zhang C."/>
            <person name="Niu H."/>
            <person name="Lin Q."/>
            <person name="Ohashi N."/>
            <person name="Zhi N."/>
            <person name="Nelson W."/>
            <person name="Brinkac L.M."/>
            <person name="Dodson R.J."/>
            <person name="Rosovitz M.J."/>
            <person name="Sundaram J."/>
            <person name="Daugherty S.C."/>
            <person name="Davidsen T."/>
            <person name="Durkin A.S."/>
            <person name="Gwinn M."/>
            <person name="Haft D.H."/>
            <person name="Selengut J.D."/>
            <person name="Sullivan S.A."/>
            <person name="Zafar N."/>
            <person name="Zhou L."/>
            <person name="Benahmed F."/>
            <person name="Forberger H."/>
            <person name="Halpin R."/>
            <person name="Mulligan S."/>
            <person name="Robinson J."/>
            <person name="White O."/>
            <person name="Rikihisa Y."/>
            <person name="Tettelin H."/>
        </authorList>
    </citation>
    <scope>NUCLEOTIDE SEQUENCE [LARGE SCALE GENOMIC DNA]</scope>
    <source>
        <strain evidence="2">ATCC CRL-10679 / Arkansas</strain>
    </source>
</reference>
<proteinExistence type="predicted"/>
<dbReference type="RefSeq" id="WP_011452656.1">
    <property type="nucleotide sequence ID" value="NC_007799.1"/>
</dbReference>
<keyword evidence="2" id="KW-1185">Reference proteome</keyword>
<accession>Q2GGU3</accession>
<dbReference type="EMBL" id="CP000236">
    <property type="protein sequence ID" value="ABD44796.1"/>
    <property type="molecule type" value="Genomic_DNA"/>
</dbReference>